<keyword evidence="7" id="KW-1185">Reference proteome</keyword>
<sequence>MAICATVTQVETKGEFARIMKLSPPSIVVAIDMGISKPENATVLRQLLQYMKEGGITICCCNFSNHINGTTFFQVILTYIPIHSSMFLIPLLVGQLAASFISGIMASCRGKYKSMIHTGFAIWAIGCGCISTISHKSNQGAMVVFMLLSGIGAGQTLQPTTIATQASVPCMDMSMVTVSQNAICMKLRRYPGFGCSNNALRKAMNDISVSESLDDPSYLVKPTSETGLSAATVLYILSQGYMKGFKDVFYLSASLTAFATLISMMLIKDKDLSRDDARLKGRIEKDDAVVPGTDATIRNDLWLEMASLGQDKP</sequence>
<comment type="subcellular location">
    <subcellularLocation>
        <location evidence="1">Membrane</location>
        <topology evidence="1">Multi-pass membrane protein</topology>
    </subcellularLocation>
</comment>
<dbReference type="InterPro" id="IPR036259">
    <property type="entry name" value="MFS_trans_sf"/>
</dbReference>
<feature type="transmembrane region" description="Helical" evidence="5">
    <location>
        <begin position="248"/>
        <end position="267"/>
    </location>
</feature>
<protein>
    <recommendedName>
        <fullName evidence="8">Major facilitator superfamily (MFS) profile domain-containing protein</fullName>
    </recommendedName>
</protein>
<evidence type="ECO:0000313" key="7">
    <source>
        <dbReference type="Proteomes" id="UP000219338"/>
    </source>
</evidence>
<dbReference type="EMBL" id="FUEG01000009">
    <property type="protein sequence ID" value="SJL08905.1"/>
    <property type="molecule type" value="Genomic_DNA"/>
</dbReference>
<keyword evidence="2 5" id="KW-0812">Transmembrane</keyword>
<proteinExistence type="predicted"/>
<evidence type="ECO:0000256" key="2">
    <source>
        <dbReference type="ARBA" id="ARBA00022692"/>
    </source>
</evidence>
<reference evidence="7" key="1">
    <citation type="journal article" date="2017" name="Nat. Ecol. Evol.">
        <title>Genome expansion and lineage-specific genetic innovations in the forest pathogenic fungi Armillaria.</title>
        <authorList>
            <person name="Sipos G."/>
            <person name="Prasanna A.N."/>
            <person name="Walter M.C."/>
            <person name="O'Connor E."/>
            <person name="Balint B."/>
            <person name="Krizsan K."/>
            <person name="Kiss B."/>
            <person name="Hess J."/>
            <person name="Varga T."/>
            <person name="Slot J."/>
            <person name="Riley R."/>
            <person name="Boka B."/>
            <person name="Rigling D."/>
            <person name="Barry K."/>
            <person name="Lee J."/>
            <person name="Mihaltcheva S."/>
            <person name="LaButti K."/>
            <person name="Lipzen A."/>
            <person name="Waldron R."/>
            <person name="Moloney N.M."/>
            <person name="Sperisen C."/>
            <person name="Kredics L."/>
            <person name="Vagvoelgyi C."/>
            <person name="Patrignani A."/>
            <person name="Fitzpatrick D."/>
            <person name="Nagy I."/>
            <person name="Doyle S."/>
            <person name="Anderson J.B."/>
            <person name="Grigoriev I.V."/>
            <person name="Gueldener U."/>
            <person name="Muensterkoetter M."/>
            <person name="Nagy L.G."/>
        </authorList>
    </citation>
    <scope>NUCLEOTIDE SEQUENCE [LARGE SCALE GENOMIC DNA]</scope>
    <source>
        <strain evidence="7">C18/9</strain>
    </source>
</reference>
<evidence type="ECO:0000256" key="3">
    <source>
        <dbReference type="ARBA" id="ARBA00022989"/>
    </source>
</evidence>
<dbReference type="Proteomes" id="UP000219338">
    <property type="component" value="Unassembled WGS sequence"/>
</dbReference>
<evidence type="ECO:0000256" key="1">
    <source>
        <dbReference type="ARBA" id="ARBA00004141"/>
    </source>
</evidence>
<keyword evidence="3 5" id="KW-1133">Transmembrane helix</keyword>
<evidence type="ECO:0000256" key="5">
    <source>
        <dbReference type="SAM" id="Phobius"/>
    </source>
</evidence>
<organism evidence="6 7">
    <name type="scientific">Armillaria ostoyae</name>
    <name type="common">Armillaria root rot fungus</name>
    <dbReference type="NCBI Taxonomy" id="47428"/>
    <lineage>
        <taxon>Eukaryota</taxon>
        <taxon>Fungi</taxon>
        <taxon>Dikarya</taxon>
        <taxon>Basidiomycota</taxon>
        <taxon>Agaricomycotina</taxon>
        <taxon>Agaricomycetes</taxon>
        <taxon>Agaricomycetidae</taxon>
        <taxon>Agaricales</taxon>
        <taxon>Marasmiineae</taxon>
        <taxon>Physalacriaceae</taxon>
        <taxon>Armillaria</taxon>
    </lineage>
</organism>
<accession>A0A284RJJ6</accession>
<evidence type="ECO:0000256" key="4">
    <source>
        <dbReference type="ARBA" id="ARBA00023136"/>
    </source>
</evidence>
<gene>
    <name evidence="6" type="ORF">ARMOST_12279</name>
</gene>
<dbReference type="OrthoDB" id="10021397at2759"/>
<dbReference type="PANTHER" id="PTHR23501:SF189">
    <property type="entry name" value="DRUG TRANSPORTER, PUTATIVE (AFU_ORTHOLOGUE AFUA_4G03920)-RELATED"/>
    <property type="match status" value="1"/>
</dbReference>
<dbReference type="PANTHER" id="PTHR23501">
    <property type="entry name" value="MAJOR FACILITATOR SUPERFAMILY"/>
    <property type="match status" value="1"/>
</dbReference>
<evidence type="ECO:0008006" key="8">
    <source>
        <dbReference type="Google" id="ProtNLM"/>
    </source>
</evidence>
<feature type="transmembrane region" description="Helical" evidence="5">
    <location>
        <begin position="115"/>
        <end position="133"/>
    </location>
</feature>
<name>A0A284RJJ6_ARMOS</name>
<dbReference type="GO" id="GO:0022857">
    <property type="term" value="F:transmembrane transporter activity"/>
    <property type="evidence" value="ECO:0007669"/>
    <property type="project" value="TreeGrafter"/>
</dbReference>
<keyword evidence="4 5" id="KW-0472">Membrane</keyword>
<dbReference type="SUPFAM" id="SSF103473">
    <property type="entry name" value="MFS general substrate transporter"/>
    <property type="match status" value="1"/>
</dbReference>
<dbReference type="GO" id="GO:0005886">
    <property type="term" value="C:plasma membrane"/>
    <property type="evidence" value="ECO:0007669"/>
    <property type="project" value="TreeGrafter"/>
</dbReference>
<dbReference type="AlphaFoldDB" id="A0A284RJJ6"/>
<evidence type="ECO:0000313" key="6">
    <source>
        <dbReference type="EMBL" id="SJL08905.1"/>
    </source>
</evidence>
<dbReference type="STRING" id="47428.A0A284RJJ6"/>